<dbReference type="CDD" id="cd04412">
    <property type="entry name" value="NDPk7B"/>
    <property type="match status" value="1"/>
</dbReference>
<comment type="similarity">
    <text evidence="5">Belongs to the NDK family.</text>
</comment>
<gene>
    <name evidence="7" type="primary">NDK7</name>
</gene>
<dbReference type="Pfam" id="PF00334">
    <property type="entry name" value="NDK"/>
    <property type="match status" value="2"/>
</dbReference>
<dbReference type="Gene3D" id="3.30.70.141">
    <property type="entry name" value="Nucleoside diphosphate kinase-like domain"/>
    <property type="match status" value="2"/>
</dbReference>
<evidence type="ECO:0000313" key="7">
    <source>
        <dbReference type="EMBL" id="ADD38516.1"/>
    </source>
</evidence>
<keyword evidence="2" id="KW-0963">Cytoplasm</keyword>
<dbReference type="OrthoDB" id="270127at2759"/>
<dbReference type="InterPro" id="IPR006602">
    <property type="entry name" value="DM10_dom"/>
</dbReference>
<evidence type="ECO:0000256" key="2">
    <source>
        <dbReference type="ARBA" id="ARBA00022490"/>
    </source>
</evidence>
<dbReference type="EMBL" id="BT121586">
    <property type="protein sequence ID" value="ADD38516.1"/>
    <property type="molecule type" value="mRNA"/>
</dbReference>
<evidence type="ECO:0000256" key="3">
    <source>
        <dbReference type="ARBA" id="ARBA00023212"/>
    </source>
</evidence>
<dbReference type="Pfam" id="PF06565">
    <property type="entry name" value="DM10_dom"/>
    <property type="match status" value="1"/>
</dbReference>
<dbReference type="GO" id="GO:0005813">
    <property type="term" value="C:centrosome"/>
    <property type="evidence" value="ECO:0007669"/>
    <property type="project" value="TreeGrafter"/>
</dbReference>
<protein>
    <submittedName>
        <fullName evidence="7">Nucleoside diphosphate kinase 7</fullName>
    </submittedName>
</protein>
<reference evidence="7" key="1">
    <citation type="submission" date="2010-03" db="EMBL/GenBank/DDBJ databases">
        <title>Atlantic Lepeophtheirus salmonis ESTs and full-length cDNAs.</title>
        <authorList>
            <person name="Yasuike M."/>
            <person name="von Schalburg K."/>
            <person name="Cooper G."/>
            <person name="Leong J."/>
            <person name="Nilsen F."/>
            <person name="Jones S.R.M."/>
            <person name="Koop B.F."/>
        </authorList>
    </citation>
    <scope>NUCLEOTIDE SEQUENCE</scope>
    <source>
        <strain evidence="7">Atlantic form</strain>
        <tissue evidence="7">Mixed tissue</tissue>
    </source>
</reference>
<dbReference type="SMART" id="SM00562">
    <property type="entry name" value="NDK"/>
    <property type="match status" value="1"/>
</dbReference>
<keyword evidence="4" id="KW-0966">Cell projection</keyword>
<dbReference type="SMART" id="SM00676">
    <property type="entry name" value="DM10"/>
    <property type="match status" value="1"/>
</dbReference>
<dbReference type="InterPro" id="IPR034907">
    <property type="entry name" value="NDK-like_dom"/>
</dbReference>
<dbReference type="PROSITE" id="PS51374">
    <property type="entry name" value="NDPK_LIKE"/>
    <property type="match status" value="1"/>
</dbReference>
<dbReference type="PANTHER" id="PTHR43109:SF2">
    <property type="entry name" value="NUCLEOSIDE DIPHOSPHATE KINASE 7"/>
    <property type="match status" value="1"/>
</dbReference>
<sequence>MKDDFVFEVHWYDSNSEQTRKFLLTFYPGDNSVEMFDPKIRKIFLKRIHCSGVDAKDFYIGNSVVIFSRRLQIVDYGSEATRIRLNSHSETTIAVIRPGGISSLGDILKDIDTCGYTLGKARMVQLDSQCAREFLFSKREDEDFEEIIEELTSGPIIALEIMGEKVVCGWRSHIESDSKHKLNFVQFDSTQNVSKDLKFFFSNPYRAKSSANCRNSTCCIIKPHAIKEGQLSSIIQDIQSHEHFKITALESFHLQYANAEEFFEIYKGIVEDYSGMVKELSSGRCIALEISDTRSNLNENNTEVVSRFREIVGPSDPTLCKTLRPHSLRAKYGRSKDHNAVHCTDLPEDGVLELEYFFQILQH</sequence>
<dbReference type="GO" id="GO:0016301">
    <property type="term" value="F:kinase activity"/>
    <property type="evidence" value="ECO:0007669"/>
    <property type="project" value="UniProtKB-KW"/>
</dbReference>
<evidence type="ECO:0000256" key="5">
    <source>
        <dbReference type="PROSITE-ProRule" id="PRU00706"/>
    </source>
</evidence>
<dbReference type="PANTHER" id="PTHR43109">
    <property type="entry name" value="NUCLEOSIDE DIPHOSPHATE KINASE 7"/>
    <property type="match status" value="1"/>
</dbReference>
<dbReference type="Gene3D" id="2.30.29.170">
    <property type="match status" value="1"/>
</dbReference>
<evidence type="ECO:0000256" key="4">
    <source>
        <dbReference type="ARBA" id="ARBA00023273"/>
    </source>
</evidence>
<evidence type="ECO:0000256" key="1">
    <source>
        <dbReference type="ARBA" id="ARBA00004430"/>
    </source>
</evidence>
<organism evidence="7">
    <name type="scientific">Lepeophtheirus salmonis</name>
    <name type="common">Salmon louse</name>
    <name type="synonym">Caligus salmonis</name>
    <dbReference type="NCBI Taxonomy" id="72036"/>
    <lineage>
        <taxon>Eukaryota</taxon>
        <taxon>Metazoa</taxon>
        <taxon>Ecdysozoa</taxon>
        <taxon>Arthropoda</taxon>
        <taxon>Crustacea</taxon>
        <taxon>Multicrustacea</taxon>
        <taxon>Hexanauplia</taxon>
        <taxon>Copepoda</taxon>
        <taxon>Siphonostomatoida</taxon>
        <taxon>Caligidae</taxon>
        <taxon>Lepeophtheirus</taxon>
    </lineage>
</organism>
<dbReference type="GO" id="GO:0005879">
    <property type="term" value="C:axonemal microtubule"/>
    <property type="evidence" value="ECO:0007669"/>
    <property type="project" value="TreeGrafter"/>
</dbReference>
<evidence type="ECO:0000259" key="6">
    <source>
        <dbReference type="PROSITE" id="PS51336"/>
    </source>
</evidence>
<proteinExistence type="evidence at transcript level"/>
<dbReference type="InterPro" id="IPR036850">
    <property type="entry name" value="NDK-like_dom_sf"/>
</dbReference>
<dbReference type="FunFam" id="3.30.70.141:FF:000004">
    <property type="entry name" value="Nucleoside diphosphate kinase 7"/>
    <property type="match status" value="1"/>
</dbReference>
<comment type="subcellular location">
    <subcellularLocation>
        <location evidence="1">Cytoplasm</location>
        <location evidence="1">Cytoskeleton</location>
        <location evidence="1">Cilium axoneme</location>
    </subcellularLocation>
</comment>
<keyword evidence="7" id="KW-0808">Transferase</keyword>
<dbReference type="AlphaFoldDB" id="D3PIY0"/>
<keyword evidence="7" id="KW-0418">Kinase</keyword>
<dbReference type="InterPro" id="IPR037993">
    <property type="entry name" value="NDPk7B"/>
</dbReference>
<dbReference type="PROSITE" id="PS51336">
    <property type="entry name" value="DM10"/>
    <property type="match status" value="1"/>
</dbReference>
<comment type="caution">
    <text evidence="5">Lacks conserved residue(s) required for the propagation of feature annotation.</text>
</comment>
<keyword evidence="3" id="KW-0206">Cytoskeleton</keyword>
<name>D3PIY0_LEPSM</name>
<dbReference type="SUPFAM" id="SSF54919">
    <property type="entry name" value="Nucleoside diphosphate kinase, NDK"/>
    <property type="match status" value="2"/>
</dbReference>
<accession>D3PIY0</accession>
<feature type="domain" description="DM10" evidence="6">
    <location>
        <begin position="1"/>
        <end position="89"/>
    </location>
</feature>